<dbReference type="PANTHER" id="PTHR47636:SF1">
    <property type="entry name" value="TRANSCRIPTIONAL REGULATORY PROTEIN RCO1"/>
    <property type="match status" value="1"/>
</dbReference>
<evidence type="ECO:0000256" key="3">
    <source>
        <dbReference type="ARBA" id="ARBA00022833"/>
    </source>
</evidence>
<feature type="domain" description="PHD-type" evidence="6">
    <location>
        <begin position="833"/>
        <end position="881"/>
    </location>
</feature>
<feature type="compositionally biased region" description="Low complexity" evidence="5">
    <location>
        <begin position="22"/>
        <end position="57"/>
    </location>
</feature>
<feature type="compositionally biased region" description="Acidic residues" evidence="5">
    <location>
        <begin position="514"/>
        <end position="534"/>
    </location>
</feature>
<feature type="compositionally biased region" description="Low complexity" evidence="5">
    <location>
        <begin position="372"/>
        <end position="404"/>
    </location>
</feature>
<dbReference type="InterPro" id="IPR011011">
    <property type="entry name" value="Znf_FYVE_PHD"/>
</dbReference>
<feature type="region of interest" description="Disordered" evidence="5">
    <location>
        <begin position="1"/>
        <end position="68"/>
    </location>
</feature>
<feature type="compositionally biased region" description="Pro residues" evidence="5">
    <location>
        <begin position="108"/>
        <end position="117"/>
    </location>
</feature>
<evidence type="ECO:0000313" key="7">
    <source>
        <dbReference type="EMBL" id="KAK3905822.1"/>
    </source>
</evidence>
<dbReference type="Pfam" id="PF00628">
    <property type="entry name" value="PHD"/>
    <property type="match status" value="2"/>
</dbReference>
<dbReference type="Gene3D" id="2.30.30.1150">
    <property type="match status" value="1"/>
</dbReference>
<feature type="compositionally biased region" description="Basic residues" evidence="5">
    <location>
        <begin position="787"/>
        <end position="806"/>
    </location>
</feature>
<sequence>MSANTRATRSRFSSPQIATDPSSSRGSQAAAGTSSSSTNNAGTATGASNGTTSSNGADGHKTFMQRWLEPPVQVKASYQDAGLVRQGVFENMAPLGTLPKVGLFKKTAPPPAAPPEQTPVRKIVIKTKPAVPSTPVPPPAPEEDETEEDETEDEDDGLTEDQNEETRDGYEDEGGAPVAARTESHHKARTTAAAAAAQRSRRSVTSGETDDEEWAPAPAAARQNGRARRSMSMASSGPALQQAAAGAAAADAGSRGFDLSEFIGKVVEAAVDEALAHFRYPTAWALRTLYDENSADRDFLDMMQKVFLQTANADTLQEFARLVEAKKKEGKKDNKACHYFVPPATNTRFTPHKPKRAPYGHLVKLDMSALCPQPAQQEEQQSQQQSQQRQQTPQQQQLQPQPQQEVVKSHKRGRPAKALAPETERAAAPNTNNEPTEAADTEPELPPRKKRKSGRQQAAATASASAKMSAHGANGKAAKAAKTETPSRKRTRARSVSSISSLSSARSLSPPDEIQAEEEGEEGDGGDAENEGFDETPSRTSPVAAPAPQPIRATKRRRSNAPRRSRNVSPSRPSPAASTAAVASPSKAAAVTTTLAATTAATTATPSQRQSPAAALAEDQPYEMPAVVDSPLFPNLNSKKGGKSGTPTIVLATKLGKLDPTDPKLRLRRQARLVTNQSFPISGIRDASQPPPPSAASSSERDDQEPELPPKPATPANTTALASRSRTSLPSARPTPAPREGRSTRSALKRTYDDLEDQPSPTAAVFPGSAAASTAADSRAGTPALRPAKKPRTGLRVKNSPMKKKNGTSAGIPRPSGERSSPVGNAPREDDNDDYCSSCGGNGELICCDGCTRSFHFSCVDPILRHDAMPVEWFCNVCRTGRDAARLPVHYGSFAQMLEKLDAKNSSAFRLPGPVRNRFEGVRTGVDGEYEDITNVVKPPPRKKKNDEDQVPDFFRIRDNDGNAVICHSCQQGSAPDRAIIACSVCALYWHLDCLDPPMPYPPVLRTWKCPLHTDDLLVAGTGVLGPAHKYRKVKDAPVIRPTFSRGYVNNGFVEVDLEESDNESGWRDIETYGRTVRLNEKGIKLDFLTRPKPAAAVAPVVAPRPLDQRSLEEQHAALNLAQLSGNRDDGISTLVNAMISHADPSVIDIMGRADPTHLADAQLNQMDQQSLRAMLSRAESMADNIRRLLATGTPLPALPQPAAATPAAAAEEEAPVLATSPATPQSPEPESDNSAAMNPDSSALMELDAPPSPATTDDVPAMTQGEKTPVLGDQSPAAPLPLMVEEGVAPMENGAGPVTPTKAAGVVGEELVVMGEGGEGEKMGEGEGGMME</sequence>
<feature type="compositionally biased region" description="Low complexity" evidence="5">
    <location>
        <begin position="567"/>
        <end position="605"/>
    </location>
</feature>
<protein>
    <recommendedName>
        <fullName evidence="6">PHD-type domain-containing protein</fullName>
    </recommendedName>
</protein>
<keyword evidence="3" id="KW-0862">Zinc</keyword>
<accession>A0AAN6RWA8</accession>
<feature type="region of interest" description="Disordered" evidence="5">
    <location>
        <begin position="653"/>
        <end position="832"/>
    </location>
</feature>
<feature type="compositionally biased region" description="Low complexity" evidence="5">
    <location>
        <begin position="190"/>
        <end position="206"/>
    </location>
</feature>
<name>A0AAN6RWA8_9PEZI</name>
<keyword evidence="2 4" id="KW-0863">Zinc-finger</keyword>
<feature type="region of interest" description="Disordered" evidence="5">
    <location>
        <begin position="1313"/>
        <end position="1333"/>
    </location>
</feature>
<dbReference type="GO" id="GO:0008270">
    <property type="term" value="F:zinc ion binding"/>
    <property type="evidence" value="ECO:0007669"/>
    <property type="project" value="UniProtKB-KW"/>
</dbReference>
<feature type="compositionally biased region" description="Low complexity" evidence="5">
    <location>
        <begin position="1197"/>
        <end position="1220"/>
    </location>
</feature>
<evidence type="ECO:0000259" key="6">
    <source>
        <dbReference type="PROSITE" id="PS50016"/>
    </source>
</evidence>
<feature type="compositionally biased region" description="Low complexity" evidence="5">
    <location>
        <begin position="763"/>
        <end position="780"/>
    </location>
</feature>
<dbReference type="GO" id="GO:0032221">
    <property type="term" value="C:Rpd3S complex"/>
    <property type="evidence" value="ECO:0007669"/>
    <property type="project" value="TreeGrafter"/>
</dbReference>
<reference evidence="7" key="1">
    <citation type="journal article" date="2023" name="Mol. Phylogenet. Evol.">
        <title>Genome-scale phylogeny and comparative genomics of the fungal order Sordariales.</title>
        <authorList>
            <person name="Hensen N."/>
            <person name="Bonometti L."/>
            <person name="Westerberg I."/>
            <person name="Brannstrom I.O."/>
            <person name="Guillou S."/>
            <person name="Cros-Aarteil S."/>
            <person name="Calhoun S."/>
            <person name="Haridas S."/>
            <person name="Kuo A."/>
            <person name="Mondo S."/>
            <person name="Pangilinan J."/>
            <person name="Riley R."/>
            <person name="LaButti K."/>
            <person name="Andreopoulos B."/>
            <person name="Lipzen A."/>
            <person name="Chen C."/>
            <person name="Yan M."/>
            <person name="Daum C."/>
            <person name="Ng V."/>
            <person name="Clum A."/>
            <person name="Steindorff A."/>
            <person name="Ohm R.A."/>
            <person name="Martin F."/>
            <person name="Silar P."/>
            <person name="Natvig D.O."/>
            <person name="Lalanne C."/>
            <person name="Gautier V."/>
            <person name="Ament-Velasquez S.L."/>
            <person name="Kruys A."/>
            <person name="Hutchinson M.I."/>
            <person name="Powell A.J."/>
            <person name="Barry K."/>
            <person name="Miller A.N."/>
            <person name="Grigoriev I.V."/>
            <person name="Debuchy R."/>
            <person name="Gladieux P."/>
            <person name="Hiltunen Thoren M."/>
            <person name="Johannesson H."/>
        </authorList>
    </citation>
    <scope>NUCLEOTIDE SEQUENCE</scope>
    <source>
        <strain evidence="7">CBS 103.79</strain>
    </source>
</reference>
<dbReference type="InterPro" id="IPR019786">
    <property type="entry name" value="Zinc_finger_PHD-type_CS"/>
</dbReference>
<evidence type="ECO:0000256" key="2">
    <source>
        <dbReference type="ARBA" id="ARBA00022771"/>
    </source>
</evidence>
<feature type="region of interest" description="Disordered" evidence="5">
    <location>
        <begin position="102"/>
        <end position="237"/>
    </location>
</feature>
<dbReference type="InterPro" id="IPR019787">
    <property type="entry name" value="Znf_PHD-finger"/>
</dbReference>
<dbReference type="Gene3D" id="3.30.40.10">
    <property type="entry name" value="Zinc/RING finger domain, C3HC4 (zinc finger)"/>
    <property type="match status" value="1"/>
</dbReference>
<dbReference type="InterPro" id="IPR052819">
    <property type="entry name" value="Chromatin_regulatory_protein"/>
</dbReference>
<dbReference type="SUPFAM" id="SSF57903">
    <property type="entry name" value="FYVE/PHD zinc finger"/>
    <property type="match status" value="2"/>
</dbReference>
<feature type="compositionally biased region" description="Low complexity" evidence="5">
    <location>
        <begin position="215"/>
        <end position="237"/>
    </location>
</feature>
<dbReference type="EMBL" id="MU855345">
    <property type="protein sequence ID" value="KAK3905822.1"/>
    <property type="molecule type" value="Genomic_DNA"/>
</dbReference>
<feature type="compositionally biased region" description="Low complexity" evidence="5">
    <location>
        <begin position="494"/>
        <end position="509"/>
    </location>
</feature>
<dbReference type="GO" id="GO:0006357">
    <property type="term" value="P:regulation of transcription by RNA polymerase II"/>
    <property type="evidence" value="ECO:0007669"/>
    <property type="project" value="TreeGrafter"/>
</dbReference>
<feature type="compositionally biased region" description="Basic residues" evidence="5">
    <location>
        <begin position="553"/>
        <end position="566"/>
    </location>
</feature>
<feature type="compositionally biased region" description="Low complexity" evidence="5">
    <location>
        <begin position="458"/>
        <end position="480"/>
    </location>
</feature>
<evidence type="ECO:0000256" key="5">
    <source>
        <dbReference type="SAM" id="MobiDB-lite"/>
    </source>
</evidence>
<reference evidence="7" key="2">
    <citation type="submission" date="2023-05" db="EMBL/GenBank/DDBJ databases">
        <authorList>
            <consortium name="Lawrence Berkeley National Laboratory"/>
            <person name="Steindorff A."/>
            <person name="Hensen N."/>
            <person name="Bonometti L."/>
            <person name="Westerberg I."/>
            <person name="Brannstrom I.O."/>
            <person name="Guillou S."/>
            <person name="Cros-Aarteil S."/>
            <person name="Calhoun S."/>
            <person name="Haridas S."/>
            <person name="Kuo A."/>
            <person name="Mondo S."/>
            <person name="Pangilinan J."/>
            <person name="Riley R."/>
            <person name="Labutti K."/>
            <person name="Andreopoulos B."/>
            <person name="Lipzen A."/>
            <person name="Chen C."/>
            <person name="Yanf M."/>
            <person name="Daum C."/>
            <person name="Ng V."/>
            <person name="Clum A."/>
            <person name="Ohm R."/>
            <person name="Martin F."/>
            <person name="Silar P."/>
            <person name="Natvig D."/>
            <person name="Lalanne C."/>
            <person name="Gautier V."/>
            <person name="Ament-Velasquez S.L."/>
            <person name="Kruys A."/>
            <person name="Hutchinson M.I."/>
            <person name="Powell A.J."/>
            <person name="Barry K."/>
            <person name="Miller A.N."/>
            <person name="Grigoriev I.V."/>
            <person name="Debuchy R."/>
            <person name="Gladieux P."/>
            <person name="Thoren M.H."/>
            <person name="Johannesson H."/>
        </authorList>
    </citation>
    <scope>NUCLEOTIDE SEQUENCE</scope>
    <source>
        <strain evidence="7">CBS 103.79</strain>
    </source>
</reference>
<organism evidence="7 8">
    <name type="scientific">Staphylotrichum tortipilum</name>
    <dbReference type="NCBI Taxonomy" id="2831512"/>
    <lineage>
        <taxon>Eukaryota</taxon>
        <taxon>Fungi</taxon>
        <taxon>Dikarya</taxon>
        <taxon>Ascomycota</taxon>
        <taxon>Pezizomycotina</taxon>
        <taxon>Sordariomycetes</taxon>
        <taxon>Sordariomycetidae</taxon>
        <taxon>Sordariales</taxon>
        <taxon>Chaetomiaceae</taxon>
        <taxon>Staphylotrichum</taxon>
    </lineage>
</organism>
<feature type="compositionally biased region" description="Acidic residues" evidence="5">
    <location>
        <begin position="141"/>
        <end position="163"/>
    </location>
</feature>
<feature type="compositionally biased region" description="Polar residues" evidence="5">
    <location>
        <begin position="1"/>
        <end position="21"/>
    </location>
</feature>
<feature type="region of interest" description="Disordered" evidence="5">
    <location>
        <begin position="1197"/>
        <end position="1279"/>
    </location>
</feature>
<proteinExistence type="predicted"/>
<keyword evidence="8" id="KW-1185">Reference proteome</keyword>
<feature type="compositionally biased region" description="Basic and acidic residues" evidence="5">
    <location>
        <begin position="656"/>
        <end position="665"/>
    </location>
</feature>
<evidence type="ECO:0000313" key="8">
    <source>
        <dbReference type="Proteomes" id="UP001303889"/>
    </source>
</evidence>
<dbReference type="InterPro" id="IPR013083">
    <property type="entry name" value="Znf_RING/FYVE/PHD"/>
</dbReference>
<dbReference type="PROSITE" id="PS50016">
    <property type="entry name" value="ZF_PHD_2"/>
    <property type="match status" value="1"/>
</dbReference>
<gene>
    <name evidence="7" type="ORF">C8A05DRAFT_30320</name>
</gene>
<feature type="region of interest" description="Disordered" evidence="5">
    <location>
        <begin position="372"/>
        <end position="622"/>
    </location>
</feature>
<dbReference type="InterPro" id="IPR001965">
    <property type="entry name" value="Znf_PHD"/>
</dbReference>
<dbReference type="SMART" id="SM00249">
    <property type="entry name" value="PHD"/>
    <property type="match status" value="2"/>
</dbReference>
<dbReference type="CDD" id="cd15534">
    <property type="entry name" value="PHD2_PHF12_Rco1"/>
    <property type="match status" value="1"/>
</dbReference>
<dbReference type="CDD" id="cd15535">
    <property type="entry name" value="PHD1_Rco1"/>
    <property type="match status" value="1"/>
</dbReference>
<evidence type="ECO:0000256" key="1">
    <source>
        <dbReference type="ARBA" id="ARBA00022723"/>
    </source>
</evidence>
<feature type="compositionally biased region" description="Polar residues" evidence="5">
    <location>
        <begin position="1233"/>
        <end position="1242"/>
    </location>
</feature>
<dbReference type="PROSITE" id="PS01359">
    <property type="entry name" value="ZF_PHD_1"/>
    <property type="match status" value="1"/>
</dbReference>
<evidence type="ECO:0000256" key="4">
    <source>
        <dbReference type="PROSITE-ProRule" id="PRU00146"/>
    </source>
</evidence>
<dbReference type="PANTHER" id="PTHR47636">
    <property type="entry name" value="TRANSCRIPTIONAL REGULATORY PROTEIN RCO1"/>
    <property type="match status" value="1"/>
</dbReference>
<keyword evidence="1" id="KW-0479">Metal-binding</keyword>
<dbReference type="Proteomes" id="UP001303889">
    <property type="component" value="Unassembled WGS sequence"/>
</dbReference>
<comment type="caution">
    <text evidence="7">The sequence shown here is derived from an EMBL/GenBank/DDBJ whole genome shotgun (WGS) entry which is preliminary data.</text>
</comment>